<feature type="compositionally biased region" description="Low complexity" evidence="1">
    <location>
        <begin position="188"/>
        <end position="208"/>
    </location>
</feature>
<protein>
    <submittedName>
        <fullName evidence="2">Uncharacterized protein</fullName>
    </submittedName>
</protein>
<feature type="region of interest" description="Disordered" evidence="1">
    <location>
        <begin position="24"/>
        <end position="208"/>
    </location>
</feature>
<feature type="compositionally biased region" description="Basic residues" evidence="1">
    <location>
        <begin position="58"/>
        <end position="77"/>
    </location>
</feature>
<keyword evidence="3" id="KW-1185">Reference proteome</keyword>
<dbReference type="AlphaFoldDB" id="A0AA35XCG9"/>
<comment type="caution">
    <text evidence="2">The sequence shown here is derived from an EMBL/GenBank/DDBJ whole genome shotgun (WGS) entry which is preliminary data.</text>
</comment>
<feature type="compositionally biased region" description="Polar residues" evidence="1">
    <location>
        <begin position="171"/>
        <end position="187"/>
    </location>
</feature>
<evidence type="ECO:0000256" key="1">
    <source>
        <dbReference type="SAM" id="MobiDB-lite"/>
    </source>
</evidence>
<feature type="compositionally biased region" description="Basic residues" evidence="1">
    <location>
        <begin position="122"/>
        <end position="144"/>
    </location>
</feature>
<dbReference type="EMBL" id="CASHTH010003626">
    <property type="protein sequence ID" value="CAI8047321.1"/>
    <property type="molecule type" value="Genomic_DNA"/>
</dbReference>
<gene>
    <name evidence="2" type="ORF">GBAR_LOCUS26142</name>
</gene>
<evidence type="ECO:0000313" key="3">
    <source>
        <dbReference type="Proteomes" id="UP001174909"/>
    </source>
</evidence>
<reference evidence="2" key="1">
    <citation type="submission" date="2023-03" db="EMBL/GenBank/DDBJ databases">
        <authorList>
            <person name="Steffen K."/>
            <person name="Cardenas P."/>
        </authorList>
    </citation>
    <scope>NUCLEOTIDE SEQUENCE</scope>
</reference>
<dbReference type="Proteomes" id="UP001174909">
    <property type="component" value="Unassembled WGS sequence"/>
</dbReference>
<sequence>MSDGLLLALPKGRICPRAYAAAGARRHRAGGRVRGRRRAPAPLLHLGPGARADPGAQPRRRHLRRLRRGPARRRRQRRADGVRLPRDLCAARPRHRPLPHGGGGAGGARDRGRSFALESRAGRHQPFRRPRGPGRMHQAQRRHGAGTWARALPAHRRSGGHGRDSPGQRPGSRSSISPTSPPGSWSTAPRSRPGPASSRPGSSASARQ</sequence>
<proteinExistence type="predicted"/>
<feature type="compositionally biased region" description="Basic residues" evidence="1">
    <location>
        <begin position="24"/>
        <end position="39"/>
    </location>
</feature>
<name>A0AA35XCG9_GEOBA</name>
<accession>A0AA35XCG9</accession>
<evidence type="ECO:0000313" key="2">
    <source>
        <dbReference type="EMBL" id="CAI8047321.1"/>
    </source>
</evidence>
<organism evidence="2 3">
    <name type="scientific">Geodia barretti</name>
    <name type="common">Barrett's horny sponge</name>
    <dbReference type="NCBI Taxonomy" id="519541"/>
    <lineage>
        <taxon>Eukaryota</taxon>
        <taxon>Metazoa</taxon>
        <taxon>Porifera</taxon>
        <taxon>Demospongiae</taxon>
        <taxon>Heteroscleromorpha</taxon>
        <taxon>Tetractinellida</taxon>
        <taxon>Astrophorina</taxon>
        <taxon>Geodiidae</taxon>
        <taxon>Geodia</taxon>
    </lineage>
</organism>
<feature type="compositionally biased region" description="Low complexity" evidence="1">
    <location>
        <begin position="40"/>
        <end position="57"/>
    </location>
</feature>